<evidence type="ECO:0000256" key="2">
    <source>
        <dbReference type="ARBA" id="ARBA00022819"/>
    </source>
</evidence>
<dbReference type="InterPro" id="IPR040390">
    <property type="entry name" value="TIFY/JAZ"/>
</dbReference>
<evidence type="ECO:0000256" key="4">
    <source>
        <dbReference type="RuleBase" id="RU369065"/>
    </source>
</evidence>
<sequence>MGWDCTCFLVSRRRKAVISAAKQQQQQPVASPPARSTTSCDPSPLLMERDFLGLNGDAAVALQVKERSRRFQDSSGPPFLLVSLPSIPGSHSISILSVNPAVQWPYANETAAQLQAQSPNAADDCKLKRMTFDHFSFPGLHINPKCFPVVSSQTLSNLGRQGLKQHLTSSAATIASDCPLVSHYSTPLAGSGGATAAEDHSVRSTFLGDRSSWNASKSFSSPSQLTIFYGGSVIVYDNVSSDMAREIMLLASSRNHAAAASTPVSLSPATTNSPRAIPLSRKASLARFVEKRKQRVINYKPYPFYDKRRDANSSAAVTLAIHENSDSDSGPSSHGSQ</sequence>
<reference evidence="7" key="1">
    <citation type="submission" date="2022-05" db="EMBL/GenBank/DDBJ databases">
        <title>The Musa troglodytarum L. genome provides insights into the mechanism of non-climacteric behaviour and enrichment of carotenoids.</title>
        <authorList>
            <person name="Wang J."/>
        </authorList>
    </citation>
    <scope>NUCLEOTIDE SEQUENCE</scope>
    <source>
        <tissue evidence="7">Leaf</tissue>
    </source>
</reference>
<protein>
    <recommendedName>
        <fullName evidence="4">Protein TIFY</fullName>
    </recommendedName>
    <alternativeName>
        <fullName evidence="4">Jasmonate ZIM domain-containing protein</fullName>
    </alternativeName>
</protein>
<evidence type="ECO:0000256" key="5">
    <source>
        <dbReference type="SAM" id="MobiDB-lite"/>
    </source>
</evidence>
<feature type="compositionally biased region" description="Low complexity" evidence="5">
    <location>
        <begin position="20"/>
        <end position="34"/>
    </location>
</feature>
<comment type="function">
    <text evidence="4">Repressor of jasmonate responses.</text>
</comment>
<dbReference type="AlphaFoldDB" id="A0A9E7L927"/>
<dbReference type="Pfam" id="PF06200">
    <property type="entry name" value="tify"/>
    <property type="match status" value="1"/>
</dbReference>
<dbReference type="SMART" id="SM00979">
    <property type="entry name" value="TIFY"/>
    <property type="match status" value="1"/>
</dbReference>
<keyword evidence="2 4" id="KW-1184">Jasmonic acid signaling pathway</keyword>
<dbReference type="OrthoDB" id="1939212at2759"/>
<dbReference type="EMBL" id="CP097511">
    <property type="protein sequence ID" value="URE42440.1"/>
    <property type="molecule type" value="Genomic_DNA"/>
</dbReference>
<dbReference type="GO" id="GO:0031347">
    <property type="term" value="P:regulation of defense response"/>
    <property type="evidence" value="ECO:0007669"/>
    <property type="project" value="UniProtKB-UniRule"/>
</dbReference>
<name>A0A9E7L927_9LILI</name>
<evidence type="ECO:0000313" key="8">
    <source>
        <dbReference type="Proteomes" id="UP001055439"/>
    </source>
</evidence>
<dbReference type="Pfam" id="PF09425">
    <property type="entry name" value="Jas_motif"/>
    <property type="match status" value="1"/>
</dbReference>
<dbReference type="InterPro" id="IPR018467">
    <property type="entry name" value="CCT_CS"/>
</dbReference>
<organism evidence="7 8">
    <name type="scientific">Musa troglodytarum</name>
    <name type="common">fe'i banana</name>
    <dbReference type="NCBI Taxonomy" id="320322"/>
    <lineage>
        <taxon>Eukaryota</taxon>
        <taxon>Viridiplantae</taxon>
        <taxon>Streptophyta</taxon>
        <taxon>Embryophyta</taxon>
        <taxon>Tracheophyta</taxon>
        <taxon>Spermatophyta</taxon>
        <taxon>Magnoliopsida</taxon>
        <taxon>Liliopsida</taxon>
        <taxon>Zingiberales</taxon>
        <taxon>Musaceae</taxon>
        <taxon>Musa</taxon>
    </lineage>
</organism>
<evidence type="ECO:0000313" key="7">
    <source>
        <dbReference type="EMBL" id="URE42440.1"/>
    </source>
</evidence>
<evidence type="ECO:0000256" key="1">
    <source>
        <dbReference type="ARBA" id="ARBA00008614"/>
    </source>
</evidence>
<feature type="region of interest" description="Disordered" evidence="5">
    <location>
        <begin position="20"/>
        <end position="40"/>
    </location>
</feature>
<dbReference type="Proteomes" id="UP001055439">
    <property type="component" value="Chromosome 9"/>
</dbReference>
<dbReference type="PANTHER" id="PTHR33077:SF90">
    <property type="entry name" value="PROTEIN TIFY 7"/>
    <property type="match status" value="1"/>
</dbReference>
<evidence type="ECO:0000259" key="6">
    <source>
        <dbReference type="PROSITE" id="PS51320"/>
    </source>
</evidence>
<dbReference type="PROSITE" id="PS51320">
    <property type="entry name" value="TIFY"/>
    <property type="match status" value="1"/>
</dbReference>
<keyword evidence="4" id="KW-0539">Nucleus</keyword>
<evidence type="ECO:0000256" key="3">
    <source>
        <dbReference type="ARBA" id="ARBA00022843"/>
    </source>
</evidence>
<dbReference type="GO" id="GO:0009611">
    <property type="term" value="P:response to wounding"/>
    <property type="evidence" value="ECO:0007669"/>
    <property type="project" value="UniProtKB-UniRule"/>
</dbReference>
<comment type="similarity">
    <text evidence="1 4">Belongs to the TIFY/JAZ family.</text>
</comment>
<dbReference type="PANTHER" id="PTHR33077">
    <property type="entry name" value="PROTEIN TIFY 4A-RELATED-RELATED"/>
    <property type="match status" value="1"/>
</dbReference>
<feature type="domain" description="Tify" evidence="6">
    <location>
        <begin position="218"/>
        <end position="253"/>
    </location>
</feature>
<proteinExistence type="inferred from homology"/>
<comment type="domain">
    <text evidence="4">The jas domain is required for interaction with COI1.</text>
</comment>
<gene>
    <name evidence="7" type="ORF">MUK42_15118</name>
</gene>
<keyword evidence="3" id="KW-0832">Ubl conjugation</keyword>
<dbReference type="InterPro" id="IPR010399">
    <property type="entry name" value="Tify_dom"/>
</dbReference>
<comment type="subcellular location">
    <subcellularLocation>
        <location evidence="4">Nucleus</location>
    </subcellularLocation>
</comment>
<accession>A0A9E7L927</accession>
<dbReference type="GO" id="GO:2000022">
    <property type="term" value="P:regulation of jasmonic acid mediated signaling pathway"/>
    <property type="evidence" value="ECO:0007669"/>
    <property type="project" value="UniProtKB-UniRule"/>
</dbReference>
<dbReference type="GO" id="GO:0005634">
    <property type="term" value="C:nucleus"/>
    <property type="evidence" value="ECO:0007669"/>
    <property type="project" value="UniProtKB-SubCell"/>
</dbReference>
<keyword evidence="8" id="KW-1185">Reference proteome</keyword>